<keyword evidence="3" id="KW-0812">Transmembrane</keyword>
<dbReference type="AlphaFoldDB" id="A0A6P5TWQ6"/>
<dbReference type="Proteomes" id="UP000515124">
    <property type="component" value="Unplaced"/>
</dbReference>
<sequence>MIIYRSVKLKPSFWSANLNLVRFRCSASLKIKPSANMEAPILTPTHKYAAGALFALALHQSQIHQARPSTPPLPSLEKETISEGVSIGKTVSVSDNSDLWIHENSGLIYPVFRFLGVDEQSWKGIKETAGSSSQVRHHVGALMTLLSEGTNDGPSSEKTDKECALSKTIDAMALSEEESPVHSAENPVDSEYEAKCRERYEVPETKPVSEVSAKPYEIIKRTSSESSTEEKVPDVSEPLEEPVEEGNLISYERKVTVLFALLSACVADNTEHGNKCSKVRKGYDARHRVALRLLAAWLGVEWLKMEVMEVMVACSYMASVKEVTNEDKTKTSEISWEEMKRGGMIGAAALTGGTLMAITGGLAAPAIAQGLGALAPALGGIIPAIGASGFAAAATATGSVTGSLAVAASFGAAGAGLTGNKMARRTGSIEEFEFRTIGNYDQGRLAVGILVSGLVFEDEDFIRPWEGQNENLERYALWWESKNLIALSTAIQDWLTSRIALELMKEGAMMTVLNTLLAAFAMPATVVTASDLIDSKWAVAVDRSDKAGKMLAEVLLKGLQGNRPVTLIGFSLGARVVFKCLQCLAETEGDNAGLVERVVLLGAPISIEEENWTDARKMVAGRFVNAYSISDWTLGIAFRARLLLILKGMNIILIGLRVFPSYSLLSQGLGGIQPVDVPGIENVDVTQIVEGHSSYLWKTKQILEQLELDSYYPVFRTTLKPKEDNTCVN</sequence>
<keyword evidence="4" id="KW-1133">Transmembrane helix</keyword>
<keyword evidence="5" id="KW-0472">Membrane</keyword>
<dbReference type="InterPro" id="IPR007941">
    <property type="entry name" value="DUF726"/>
</dbReference>
<dbReference type="RefSeq" id="XP_021831602.1">
    <property type="nucleotide sequence ID" value="XM_021975910.1"/>
</dbReference>
<dbReference type="InterPro" id="IPR029058">
    <property type="entry name" value="AB_hydrolase_fold"/>
</dbReference>
<gene>
    <name evidence="7" type="primary">LOC110771585</name>
</gene>
<evidence type="ECO:0000256" key="5">
    <source>
        <dbReference type="ARBA" id="ARBA00023136"/>
    </source>
</evidence>
<dbReference type="PANTHER" id="PTHR17920:SF24">
    <property type="entry name" value="ALPHA_BETA HYDROLASE-RELATED"/>
    <property type="match status" value="1"/>
</dbReference>
<organism evidence="6 7">
    <name type="scientific">Prunus avium</name>
    <name type="common">Cherry</name>
    <name type="synonym">Cerasus avium</name>
    <dbReference type="NCBI Taxonomy" id="42229"/>
    <lineage>
        <taxon>Eukaryota</taxon>
        <taxon>Viridiplantae</taxon>
        <taxon>Streptophyta</taxon>
        <taxon>Embryophyta</taxon>
        <taxon>Tracheophyta</taxon>
        <taxon>Spermatophyta</taxon>
        <taxon>Magnoliopsida</taxon>
        <taxon>eudicotyledons</taxon>
        <taxon>Gunneridae</taxon>
        <taxon>Pentapetalae</taxon>
        <taxon>rosids</taxon>
        <taxon>fabids</taxon>
        <taxon>Rosales</taxon>
        <taxon>Rosaceae</taxon>
        <taxon>Amygdaloideae</taxon>
        <taxon>Amygdaleae</taxon>
        <taxon>Prunus</taxon>
    </lineage>
</organism>
<accession>A0A6P5TWQ6</accession>
<dbReference type="GO" id="GO:0016020">
    <property type="term" value="C:membrane"/>
    <property type="evidence" value="ECO:0007669"/>
    <property type="project" value="UniProtKB-SubCell"/>
</dbReference>
<dbReference type="Pfam" id="PF05277">
    <property type="entry name" value="DUF726"/>
    <property type="match status" value="1"/>
</dbReference>
<evidence type="ECO:0000313" key="6">
    <source>
        <dbReference type="Proteomes" id="UP000515124"/>
    </source>
</evidence>
<evidence type="ECO:0000256" key="3">
    <source>
        <dbReference type="ARBA" id="ARBA00022692"/>
    </source>
</evidence>
<keyword evidence="6" id="KW-1185">Reference proteome</keyword>
<comment type="subcellular location">
    <subcellularLocation>
        <location evidence="1">Membrane</location>
        <topology evidence="1">Multi-pass membrane protein</topology>
    </subcellularLocation>
</comment>
<dbReference type="PANTHER" id="PTHR17920">
    <property type="entry name" value="TRANSMEMBRANE AND COILED-COIL DOMAIN-CONTAINING PROTEIN 4 TMCO4"/>
    <property type="match status" value="1"/>
</dbReference>
<evidence type="ECO:0000256" key="1">
    <source>
        <dbReference type="ARBA" id="ARBA00004141"/>
    </source>
</evidence>
<evidence type="ECO:0000256" key="2">
    <source>
        <dbReference type="ARBA" id="ARBA00009824"/>
    </source>
</evidence>
<comment type="similarity">
    <text evidence="2">Belongs to the TMCO4 family.</text>
</comment>
<evidence type="ECO:0000256" key="4">
    <source>
        <dbReference type="ARBA" id="ARBA00022989"/>
    </source>
</evidence>
<reference evidence="7" key="1">
    <citation type="submission" date="2025-08" db="UniProtKB">
        <authorList>
            <consortium name="RefSeq"/>
        </authorList>
    </citation>
    <scope>IDENTIFICATION</scope>
</reference>
<dbReference type="SUPFAM" id="SSF53474">
    <property type="entry name" value="alpha/beta-Hydrolases"/>
    <property type="match status" value="1"/>
</dbReference>
<name>A0A6P5TWQ6_PRUAV</name>
<protein>
    <submittedName>
        <fullName evidence="7">Transmembrane and coiled-coil domain-containing protein 4-like isoform X1</fullName>
    </submittedName>
</protein>
<dbReference type="GeneID" id="110771585"/>
<proteinExistence type="inferred from homology"/>
<evidence type="ECO:0000313" key="7">
    <source>
        <dbReference type="RefSeq" id="XP_021831602.1"/>
    </source>
</evidence>
<dbReference type="KEGG" id="pavi:110771585"/>